<accession>A0AAD8D2V1</accession>
<dbReference type="AlphaFoldDB" id="A0AAD8D2V1"/>
<feature type="transmembrane region" description="Helical" evidence="6">
    <location>
        <begin position="86"/>
        <end position="114"/>
    </location>
</feature>
<dbReference type="EMBL" id="JAGXEW010000016">
    <property type="protein sequence ID" value="KAK1162584.1"/>
    <property type="molecule type" value="Genomic_DNA"/>
</dbReference>
<evidence type="ECO:0000256" key="2">
    <source>
        <dbReference type="ARBA" id="ARBA00007903"/>
    </source>
</evidence>
<feature type="transmembrane region" description="Helical" evidence="6">
    <location>
        <begin position="196"/>
        <end position="219"/>
    </location>
</feature>
<dbReference type="Proteomes" id="UP001230051">
    <property type="component" value="Unassembled WGS sequence"/>
</dbReference>
<keyword evidence="5 6" id="KW-0472">Membrane</keyword>
<dbReference type="PANTHER" id="PTHR33721">
    <property type="entry name" value="TRANSMEMBRANE PROTEIN 255B-LIKE"/>
    <property type="match status" value="1"/>
</dbReference>
<keyword evidence="8" id="KW-1185">Reference proteome</keyword>
<name>A0AAD8D2V1_ACIOX</name>
<proteinExistence type="inferred from homology"/>
<dbReference type="InterPro" id="IPR028014">
    <property type="entry name" value="TMEM255"/>
</dbReference>
<gene>
    <name evidence="7" type="primary">TMEM255B</name>
    <name evidence="7" type="ORF">AOXY_G17473</name>
</gene>
<organism evidence="7 8">
    <name type="scientific">Acipenser oxyrinchus oxyrinchus</name>
    <dbReference type="NCBI Taxonomy" id="40147"/>
    <lineage>
        <taxon>Eukaryota</taxon>
        <taxon>Metazoa</taxon>
        <taxon>Chordata</taxon>
        <taxon>Craniata</taxon>
        <taxon>Vertebrata</taxon>
        <taxon>Euteleostomi</taxon>
        <taxon>Actinopterygii</taxon>
        <taxon>Chondrostei</taxon>
        <taxon>Acipenseriformes</taxon>
        <taxon>Acipenseridae</taxon>
        <taxon>Acipenser</taxon>
    </lineage>
</organism>
<keyword evidence="3 6" id="KW-0812">Transmembrane</keyword>
<evidence type="ECO:0000256" key="4">
    <source>
        <dbReference type="ARBA" id="ARBA00022989"/>
    </source>
</evidence>
<evidence type="ECO:0000256" key="6">
    <source>
        <dbReference type="SAM" id="Phobius"/>
    </source>
</evidence>
<feature type="transmembrane region" description="Helical" evidence="6">
    <location>
        <begin position="27"/>
        <end position="48"/>
    </location>
</feature>
<comment type="similarity">
    <text evidence="2">Belongs to the TMEM255 family.</text>
</comment>
<protein>
    <submittedName>
        <fullName evidence="7">Transmembrane protein 255B-like isoform X1</fullName>
    </submittedName>
</protein>
<evidence type="ECO:0000256" key="5">
    <source>
        <dbReference type="ARBA" id="ARBA00023136"/>
    </source>
</evidence>
<dbReference type="PANTHER" id="PTHR33721:SF4">
    <property type="entry name" value="TRANSMEMBRANE PROTEIN 255B"/>
    <property type="match status" value="1"/>
</dbReference>
<comment type="caution">
    <text evidence="7">The sequence shown here is derived from an EMBL/GenBank/DDBJ whole genome shotgun (WGS) entry which is preliminary data.</text>
</comment>
<evidence type="ECO:0000313" key="8">
    <source>
        <dbReference type="Proteomes" id="UP001230051"/>
    </source>
</evidence>
<evidence type="ECO:0000256" key="1">
    <source>
        <dbReference type="ARBA" id="ARBA00004141"/>
    </source>
</evidence>
<dbReference type="GO" id="GO:0016020">
    <property type="term" value="C:membrane"/>
    <property type="evidence" value="ECO:0007669"/>
    <property type="project" value="UniProtKB-SubCell"/>
</dbReference>
<comment type="subcellular location">
    <subcellularLocation>
        <location evidence="1">Membrane</location>
        <topology evidence="1">Multi-pass membrane protein</topology>
    </subcellularLocation>
</comment>
<feature type="transmembrane region" description="Helical" evidence="6">
    <location>
        <begin position="60"/>
        <end position="79"/>
    </location>
</feature>
<sequence>MQSAQKQNSPQPNPSRSDLINRRKKKATWLVVSLLLLSFLIITLGIFATTRTESVSVTGYGSGIIFAFGSFLGILGLFLEENRKQLLIAGIVFLSLGIIASFFCLVVDGVFIVLNIDLRPLRAGRCQYYTSGHSYLYENYFASVPCQGLTESCSLKVRSGTCYCCDLYDCANGGYLNNHYEYVGVRSCQEVLSLYVMIWLLTALNLSAFFLGILATAVLGSIKDVKGSAVSPELNTQLLAPTNYRHSCIQHKELNGALSPTAPLLQQDPGASSLYPNPSVHFTSPVLTELIPASHPDTCNPPLFAPLYNLLPHKTAAGYSV</sequence>
<dbReference type="Pfam" id="PF14967">
    <property type="entry name" value="FAM70"/>
    <property type="match status" value="1"/>
</dbReference>
<reference evidence="7" key="1">
    <citation type="submission" date="2022-02" db="EMBL/GenBank/DDBJ databases">
        <title>Atlantic sturgeon de novo genome assembly.</title>
        <authorList>
            <person name="Stock M."/>
            <person name="Klopp C."/>
            <person name="Guiguen Y."/>
            <person name="Cabau C."/>
            <person name="Parinello H."/>
            <person name="Santidrian Yebra-Pimentel E."/>
            <person name="Kuhl H."/>
            <person name="Dirks R.P."/>
            <person name="Guessner J."/>
            <person name="Wuertz S."/>
            <person name="Du K."/>
            <person name="Schartl M."/>
        </authorList>
    </citation>
    <scope>NUCLEOTIDE SEQUENCE</scope>
    <source>
        <strain evidence="7">STURGEONOMICS-FGT-2020</strain>
        <tissue evidence="7">Whole blood</tissue>
    </source>
</reference>
<evidence type="ECO:0000256" key="3">
    <source>
        <dbReference type="ARBA" id="ARBA00022692"/>
    </source>
</evidence>
<keyword evidence="4 6" id="KW-1133">Transmembrane helix</keyword>
<evidence type="ECO:0000313" key="7">
    <source>
        <dbReference type="EMBL" id="KAK1162584.1"/>
    </source>
</evidence>